<dbReference type="EMBL" id="CP050315">
    <property type="protein sequence ID" value="QIR16621.1"/>
    <property type="molecule type" value="Genomic_DNA"/>
</dbReference>
<dbReference type="Proteomes" id="UP000502608">
    <property type="component" value="Plasmid pPN3F2_2"/>
</dbReference>
<name>A0A6G9QS65_9GAMM</name>
<proteinExistence type="predicted"/>
<keyword evidence="2" id="KW-1185">Reference proteome</keyword>
<reference evidence="1 2" key="1">
    <citation type="submission" date="2020-03" db="EMBL/GenBank/DDBJ databases">
        <title>Complete genome sequence of Shewanella sp.</title>
        <authorList>
            <person name="Kim Y.-S."/>
            <person name="Kim S.-J."/>
            <person name="Jung H.-K."/>
            <person name="Kim K.-H."/>
        </authorList>
    </citation>
    <scope>NUCLEOTIDE SEQUENCE [LARGE SCALE GENOMIC DNA]</scope>
    <source>
        <strain evidence="1 2">PN3F2</strain>
        <plasmid evidence="1 2">pPN3F2_2</plasmid>
    </source>
</reference>
<evidence type="ECO:0000313" key="1">
    <source>
        <dbReference type="EMBL" id="QIR16621.1"/>
    </source>
</evidence>
<dbReference type="RefSeq" id="WP_167680449.1">
    <property type="nucleotide sequence ID" value="NZ_CP050315.1"/>
</dbReference>
<accession>A0A6G9QS65</accession>
<protein>
    <submittedName>
        <fullName evidence="1">Uncharacterized protein</fullName>
    </submittedName>
</protein>
<dbReference type="AlphaFoldDB" id="A0A6G9QS65"/>
<dbReference type="KEGG" id="saes:HBH39_19285"/>
<geneLocation type="plasmid" evidence="1 2">
    <name>pPN3F2_2</name>
</geneLocation>
<keyword evidence="1" id="KW-0614">Plasmid</keyword>
<organism evidence="1 2">
    <name type="scientific">Shewanella aestuarii</name>
    <dbReference type="NCBI Taxonomy" id="1028752"/>
    <lineage>
        <taxon>Bacteria</taxon>
        <taxon>Pseudomonadati</taxon>
        <taxon>Pseudomonadota</taxon>
        <taxon>Gammaproteobacteria</taxon>
        <taxon>Alteromonadales</taxon>
        <taxon>Shewanellaceae</taxon>
        <taxon>Shewanella</taxon>
    </lineage>
</organism>
<gene>
    <name evidence="1" type="ORF">HBH39_19285</name>
</gene>
<sequence>MPYHLAETNDAYNELKFGDIGRPYQINGLAMNDLRALCQQAYSFDELKSFFEEYVPFLLCEEYWNRSELRGVTVRWNIAMSRYLPAPIGFKIATIDVDRFAGGEDYIAQIISDVTPTLKELKHLERYWNALATEVKRFPNPERNEIRSIVYYLRQIHRIRCQILGI</sequence>
<evidence type="ECO:0000313" key="2">
    <source>
        <dbReference type="Proteomes" id="UP000502608"/>
    </source>
</evidence>